<gene>
    <name evidence="1" type="ORF">NCTC13098_06166</name>
</gene>
<name>A0A3P8K363_RAOTE</name>
<dbReference type="EMBL" id="LR131271">
    <property type="protein sequence ID" value="VDR29747.1"/>
    <property type="molecule type" value="Genomic_DNA"/>
</dbReference>
<proteinExistence type="predicted"/>
<dbReference type="AlphaFoldDB" id="A0A3P8K363"/>
<protein>
    <submittedName>
        <fullName evidence="1">Uncharacterized protein</fullName>
    </submittedName>
</protein>
<organism evidence="1 2">
    <name type="scientific">Raoultella terrigena</name>
    <name type="common">Klebsiella terrigena</name>
    <dbReference type="NCBI Taxonomy" id="577"/>
    <lineage>
        <taxon>Bacteria</taxon>
        <taxon>Pseudomonadati</taxon>
        <taxon>Pseudomonadota</taxon>
        <taxon>Gammaproteobacteria</taxon>
        <taxon>Enterobacterales</taxon>
        <taxon>Enterobacteriaceae</taxon>
        <taxon>Klebsiella/Raoultella group</taxon>
        <taxon>Raoultella</taxon>
    </lineage>
</organism>
<accession>A0A3P8K363</accession>
<dbReference type="KEGG" id="rtg:NCTC13098_06166"/>
<reference evidence="1 2" key="1">
    <citation type="submission" date="2018-12" db="EMBL/GenBank/DDBJ databases">
        <authorList>
            <consortium name="Pathogen Informatics"/>
        </authorList>
    </citation>
    <scope>NUCLEOTIDE SEQUENCE [LARGE SCALE GENOMIC DNA]</scope>
    <source>
        <strain evidence="1 2">NCTC13098</strain>
    </source>
</reference>
<evidence type="ECO:0000313" key="2">
    <source>
        <dbReference type="Proteomes" id="UP000274346"/>
    </source>
</evidence>
<dbReference type="Proteomes" id="UP000274346">
    <property type="component" value="Chromosome"/>
</dbReference>
<sequence length="96" mass="11338">MFRHVYVFRRGRSRCSGRSWRCGFLFLRRCSGCCTIGGIENHDKFTGLGFVANGDFNLFNDASLRRRDFHRGFVTLYGDQRLFSFNFVANFDQEFR</sequence>
<evidence type="ECO:0000313" key="1">
    <source>
        <dbReference type="EMBL" id="VDR29747.1"/>
    </source>
</evidence>